<evidence type="ECO:0000259" key="2">
    <source>
        <dbReference type="PROSITE" id="PS51737"/>
    </source>
</evidence>
<dbReference type="GO" id="GO:0003677">
    <property type="term" value="F:DNA binding"/>
    <property type="evidence" value="ECO:0007669"/>
    <property type="project" value="InterPro"/>
</dbReference>
<dbReference type="PANTHER" id="PTHR30461:SF23">
    <property type="entry name" value="DNA RECOMBINASE-RELATED"/>
    <property type="match status" value="1"/>
</dbReference>
<dbReference type="AlphaFoldDB" id="A0A6G8IN48"/>
<dbReference type="Pfam" id="PF00239">
    <property type="entry name" value="Resolvase"/>
    <property type="match status" value="1"/>
</dbReference>
<protein>
    <submittedName>
        <fullName evidence="3">Recombinase family protein</fullName>
    </submittedName>
</protein>
<dbReference type="Gene3D" id="3.40.50.1390">
    <property type="entry name" value="Resolvase, N-terminal catalytic domain"/>
    <property type="match status" value="1"/>
</dbReference>
<organism evidence="3 4">
    <name type="scientific">Hydrogenophaga crocea</name>
    <dbReference type="NCBI Taxonomy" id="2716225"/>
    <lineage>
        <taxon>Bacteria</taxon>
        <taxon>Pseudomonadati</taxon>
        <taxon>Pseudomonadota</taxon>
        <taxon>Betaproteobacteria</taxon>
        <taxon>Burkholderiales</taxon>
        <taxon>Comamonadaceae</taxon>
        <taxon>Hydrogenophaga</taxon>
    </lineage>
</organism>
<dbReference type="Gene3D" id="3.90.1750.20">
    <property type="entry name" value="Putative Large Serine Recombinase, Chain B, Domain 2"/>
    <property type="match status" value="1"/>
</dbReference>
<dbReference type="PROSITE" id="PS51737">
    <property type="entry name" value="RECOMBINASE_DNA_BIND"/>
    <property type="match status" value="1"/>
</dbReference>
<feature type="domain" description="Resolvase/invertase-type recombinase catalytic" evidence="1">
    <location>
        <begin position="7"/>
        <end position="159"/>
    </location>
</feature>
<dbReference type="GO" id="GO:0000150">
    <property type="term" value="F:DNA strand exchange activity"/>
    <property type="evidence" value="ECO:0007669"/>
    <property type="project" value="InterPro"/>
</dbReference>
<proteinExistence type="predicted"/>
<feature type="domain" description="Recombinase" evidence="2">
    <location>
        <begin position="167"/>
        <end position="281"/>
    </location>
</feature>
<dbReference type="SUPFAM" id="SSF53041">
    <property type="entry name" value="Resolvase-like"/>
    <property type="match status" value="1"/>
</dbReference>
<accession>A0A6G8IN48</accession>
<dbReference type="PROSITE" id="PS51736">
    <property type="entry name" value="RECOMBINASES_3"/>
    <property type="match status" value="1"/>
</dbReference>
<dbReference type="SMART" id="SM00857">
    <property type="entry name" value="Resolvase"/>
    <property type="match status" value="1"/>
</dbReference>
<dbReference type="PANTHER" id="PTHR30461">
    <property type="entry name" value="DNA-INVERTASE FROM LAMBDOID PROPHAGE"/>
    <property type="match status" value="1"/>
</dbReference>
<keyword evidence="4" id="KW-1185">Reference proteome</keyword>
<dbReference type="EMBL" id="CP049989">
    <property type="protein sequence ID" value="QIM54614.1"/>
    <property type="molecule type" value="Genomic_DNA"/>
</dbReference>
<evidence type="ECO:0000313" key="3">
    <source>
        <dbReference type="EMBL" id="QIM54614.1"/>
    </source>
</evidence>
<dbReference type="Proteomes" id="UP000503162">
    <property type="component" value="Chromosome"/>
</dbReference>
<dbReference type="KEGG" id="hcz:G9Q37_00820"/>
<dbReference type="InterPro" id="IPR011109">
    <property type="entry name" value="DNA_bind_recombinase_dom"/>
</dbReference>
<name>A0A6G8IN48_9BURK</name>
<dbReference type="SUPFAM" id="SSF109709">
    <property type="entry name" value="KorB DNA-binding domain-like"/>
    <property type="match status" value="1"/>
</dbReference>
<dbReference type="InterPro" id="IPR038109">
    <property type="entry name" value="DNA_bind_recomb_sf"/>
</dbReference>
<sequence length="564" mass="62274">MGFPTLACAIYTRKSSEEGLEQDFNSLHAQREACEAFVLSQKSLGWTLNPTTYDDGGFSGGNVERPALKRLIADVEAGKVKVIVVYKVDRLTRSLADFAKLVELFDAKGVSFVSVTQQFNTTTSMGRLTLNVLLSFAQFEREVTGERIRDKIAASKRKGLWMGGVPPVGYRAKGRTLEPEAPYAVRIAEIYALYLQLNCVRKVAAELQARGWLTPERENKREGFGGNKPFSRGHLYRILSNPIYVGLLPHRGENHPGQHPAIVEQALWDQVQQRLEANRQGHKSQSKAAAPSLLSGKLFDETGRRLIPSHTRKGKKQYRYYVTPADDPGEPIRLPASELEKLVVRAIMEWSASEKRVLDAVGWKDAKRAQEALTGAKKLGQAIQHETGAQIAKAVRRVEVAPEEVRVTLDLVGCGVLKAEMKSETKSATQNGAGQGSTTISVPAKRKRCGMAVRLVIGDNAAGQTTKREPDPTLVALMAKGKAWLQQFTREGQSIEEIAEREKFSVRYVNRVINIALLAPDIVQAIEKGEHPEEINAAKLLTSVPLPEAWGAQREMLRVGGRAQ</sequence>
<dbReference type="InterPro" id="IPR006119">
    <property type="entry name" value="Resolv_N"/>
</dbReference>
<dbReference type="Pfam" id="PF07508">
    <property type="entry name" value="Recombinase"/>
    <property type="match status" value="1"/>
</dbReference>
<dbReference type="InterPro" id="IPR050639">
    <property type="entry name" value="SSR_resolvase"/>
</dbReference>
<dbReference type="CDD" id="cd03768">
    <property type="entry name" value="SR_ResInv"/>
    <property type="match status" value="1"/>
</dbReference>
<dbReference type="InterPro" id="IPR036162">
    <property type="entry name" value="Resolvase-like_N_sf"/>
</dbReference>
<gene>
    <name evidence="3" type="ORF">G9Q37_00820</name>
</gene>
<evidence type="ECO:0000259" key="1">
    <source>
        <dbReference type="PROSITE" id="PS51736"/>
    </source>
</evidence>
<evidence type="ECO:0000313" key="4">
    <source>
        <dbReference type="Proteomes" id="UP000503162"/>
    </source>
</evidence>
<reference evidence="3 4" key="1">
    <citation type="submission" date="2020-03" db="EMBL/GenBank/DDBJ databases">
        <title>Hydrogenophaga sp. nov. isolated from cyanobacterial mat.</title>
        <authorList>
            <person name="Thorat V."/>
            <person name="Kirdat K."/>
            <person name="Tiwarekar B."/>
            <person name="Costa E.D."/>
            <person name="Yadav A."/>
        </authorList>
    </citation>
    <scope>NUCLEOTIDE SEQUENCE [LARGE SCALE GENOMIC DNA]</scope>
    <source>
        <strain evidence="3 4">BA0156</strain>
    </source>
</reference>